<dbReference type="InterPro" id="IPR036388">
    <property type="entry name" value="WH-like_DNA-bd_sf"/>
</dbReference>
<dbReference type="AlphaFoldDB" id="A0A5C1QIT7"/>
<dbReference type="Proteomes" id="UP000323824">
    <property type="component" value="Chromosome"/>
</dbReference>
<evidence type="ECO:0000313" key="1">
    <source>
        <dbReference type="EMBL" id="QEN06386.1"/>
    </source>
</evidence>
<organism evidence="1 2">
    <name type="scientific">Thiospirochaeta perfilievii</name>
    <dbReference type="NCBI Taxonomy" id="252967"/>
    <lineage>
        <taxon>Bacteria</taxon>
        <taxon>Pseudomonadati</taxon>
        <taxon>Spirochaetota</taxon>
        <taxon>Spirochaetia</taxon>
        <taxon>Spirochaetales</taxon>
        <taxon>Spirochaetaceae</taxon>
        <taxon>Thiospirochaeta</taxon>
    </lineage>
</organism>
<gene>
    <name evidence="1" type="ORF">EW093_11915</name>
</gene>
<evidence type="ECO:0000313" key="2">
    <source>
        <dbReference type="Proteomes" id="UP000323824"/>
    </source>
</evidence>
<reference evidence="1 2" key="1">
    <citation type="submission" date="2019-02" db="EMBL/GenBank/DDBJ databases">
        <authorList>
            <person name="Fomenkov A."/>
            <person name="Dubinina G."/>
            <person name="Grabovich M."/>
            <person name="Vincze T."/>
            <person name="Roberts R.J."/>
        </authorList>
    </citation>
    <scope>NUCLEOTIDE SEQUENCE [LARGE SCALE GENOMIC DNA]</scope>
    <source>
        <strain evidence="1 2">P</strain>
    </source>
</reference>
<keyword evidence="2" id="KW-1185">Reference proteome</keyword>
<dbReference type="KEGG" id="sper:EW093_11915"/>
<proteinExistence type="predicted"/>
<sequence>MDRAIEYLEKQGYINDTNFAVKWVESRLRSKLDSYNSLLAGLIKKGISSSISKEVLDELYTQEVNDEIIRKSVNKYLNQNKEPKAIISKLVRKGFDIRRIRRYLNYTDI</sequence>
<dbReference type="EMBL" id="CP035807">
    <property type="protein sequence ID" value="QEN06386.1"/>
    <property type="molecule type" value="Genomic_DNA"/>
</dbReference>
<accession>A0A5C1QIT7</accession>
<dbReference type="Gene3D" id="1.10.10.10">
    <property type="entry name" value="Winged helix-like DNA-binding domain superfamily/Winged helix DNA-binding domain"/>
    <property type="match status" value="1"/>
</dbReference>
<reference evidence="1 2" key="2">
    <citation type="submission" date="2019-09" db="EMBL/GenBank/DDBJ databases">
        <title>Complete Genome Sequence and Methylome Analysis of free living Spirochaetas.</title>
        <authorList>
            <person name="Leshcheva N."/>
            <person name="Mikheeva N."/>
        </authorList>
    </citation>
    <scope>NUCLEOTIDE SEQUENCE [LARGE SCALE GENOMIC DNA]</scope>
    <source>
        <strain evidence="1 2">P</strain>
    </source>
</reference>
<protein>
    <submittedName>
        <fullName evidence="1">Uncharacterized protein</fullName>
    </submittedName>
</protein>
<name>A0A5C1QIT7_9SPIO</name>
<dbReference type="OrthoDB" id="5244465at2"/>